<keyword evidence="3" id="KW-1185">Reference proteome</keyword>
<accession>A0ABR9IZQ4</accession>
<sequence length="324" mass="36859">MRLSVCIYTYNHESFIEQAVRSALEQDVSFDYEIVIGDDCSTDATPQILHRLAEIYPGRLRIERRDVNLGAEENFARTIGACRGELVAFLDGDDLWTDRNKLASQVDFLDQHPDASFCFHRTRSLNAAQEYVLPPRDPSKLSSIELLLQQSNPVALHTVVARREHLSDLSTWVAGLKLGDWPLCIMLATKGPVGFIPIEMSRHRVHNGGSWTPLLPSLREAYVIQMLNRLSKLLTGEEKTAVDQRRIDLANYWANDLTGEASGSIDDLMSKIARLQDSELSTFLLSHVIERARLINEAKIWHETQSQAWEAEAKKSIFQKVFWR</sequence>
<evidence type="ECO:0000313" key="2">
    <source>
        <dbReference type="EMBL" id="MBE1508570.1"/>
    </source>
</evidence>
<dbReference type="InterPro" id="IPR029044">
    <property type="entry name" value="Nucleotide-diphossugar_trans"/>
</dbReference>
<dbReference type="Proteomes" id="UP000620262">
    <property type="component" value="Unassembled WGS sequence"/>
</dbReference>
<evidence type="ECO:0000313" key="3">
    <source>
        <dbReference type="Proteomes" id="UP000620262"/>
    </source>
</evidence>
<organism evidence="2 3">
    <name type="scientific">Rhizobium viscosum</name>
    <name type="common">Arthrobacter viscosus</name>
    <dbReference type="NCBI Taxonomy" id="1673"/>
    <lineage>
        <taxon>Bacteria</taxon>
        <taxon>Pseudomonadati</taxon>
        <taxon>Pseudomonadota</taxon>
        <taxon>Alphaproteobacteria</taxon>
        <taxon>Hyphomicrobiales</taxon>
        <taxon>Rhizobiaceae</taxon>
        <taxon>Rhizobium/Agrobacterium group</taxon>
        <taxon>Rhizobium</taxon>
    </lineage>
</organism>
<dbReference type="PANTHER" id="PTHR22916:SF3">
    <property type="entry name" value="UDP-GLCNAC:BETAGAL BETA-1,3-N-ACETYLGLUCOSAMINYLTRANSFERASE-LIKE PROTEIN 1"/>
    <property type="match status" value="1"/>
</dbReference>
<dbReference type="RefSeq" id="WP_192732151.1">
    <property type="nucleotide sequence ID" value="NZ_BAAAVL010000010.1"/>
</dbReference>
<dbReference type="SUPFAM" id="SSF53448">
    <property type="entry name" value="Nucleotide-diphospho-sugar transferases"/>
    <property type="match status" value="1"/>
</dbReference>
<proteinExistence type="predicted"/>
<dbReference type="InterPro" id="IPR001173">
    <property type="entry name" value="Glyco_trans_2-like"/>
</dbReference>
<comment type="caution">
    <text evidence="2">The sequence shown here is derived from an EMBL/GenBank/DDBJ whole genome shotgun (WGS) entry which is preliminary data.</text>
</comment>
<reference evidence="2 3" key="1">
    <citation type="submission" date="2020-10" db="EMBL/GenBank/DDBJ databases">
        <title>Sequencing the genomes of 1000 actinobacteria strains.</title>
        <authorList>
            <person name="Klenk H.-P."/>
        </authorList>
    </citation>
    <scope>NUCLEOTIDE SEQUENCE [LARGE SCALE GENOMIC DNA]</scope>
    <source>
        <strain evidence="2 3">DSM 7307</strain>
    </source>
</reference>
<dbReference type="PANTHER" id="PTHR22916">
    <property type="entry name" value="GLYCOSYLTRANSFERASE"/>
    <property type="match status" value="1"/>
</dbReference>
<dbReference type="Pfam" id="PF00535">
    <property type="entry name" value="Glycos_transf_2"/>
    <property type="match status" value="1"/>
</dbReference>
<dbReference type="EMBL" id="JADBEC010000002">
    <property type="protein sequence ID" value="MBE1508570.1"/>
    <property type="molecule type" value="Genomic_DNA"/>
</dbReference>
<protein>
    <submittedName>
        <fullName evidence="2">Glycosyltransferase involved in cell wall biosynthesis</fullName>
    </submittedName>
</protein>
<name>A0ABR9IZQ4_RHIVS</name>
<feature type="domain" description="Glycosyltransferase 2-like" evidence="1">
    <location>
        <begin position="4"/>
        <end position="136"/>
    </location>
</feature>
<dbReference type="Gene3D" id="3.90.550.10">
    <property type="entry name" value="Spore Coat Polysaccharide Biosynthesis Protein SpsA, Chain A"/>
    <property type="match status" value="1"/>
</dbReference>
<evidence type="ECO:0000259" key="1">
    <source>
        <dbReference type="Pfam" id="PF00535"/>
    </source>
</evidence>
<gene>
    <name evidence="2" type="ORF">H4W29_005815</name>
</gene>